<accession>A0A1H4LEX7</accession>
<evidence type="ECO:0000313" key="4">
    <source>
        <dbReference type="Proteomes" id="UP000183561"/>
    </source>
</evidence>
<dbReference type="EMBL" id="FNSV01000005">
    <property type="protein sequence ID" value="SEB69267.1"/>
    <property type="molecule type" value="Genomic_DNA"/>
</dbReference>
<proteinExistence type="predicted"/>
<dbReference type="RefSeq" id="WP_072951102.1">
    <property type="nucleotide sequence ID" value="NZ_FNSV01000005.1"/>
</dbReference>
<feature type="domain" description="Transposase IS110-like N-terminal" evidence="1">
    <location>
        <begin position="4"/>
        <end position="160"/>
    </location>
</feature>
<name>A0A1H4LEX7_9NOCA</name>
<protein>
    <submittedName>
        <fullName evidence="3">Transposase IS116/IS110/IS902 family protein</fullName>
    </submittedName>
</protein>
<evidence type="ECO:0000259" key="2">
    <source>
        <dbReference type="Pfam" id="PF02371"/>
    </source>
</evidence>
<dbReference type="InterPro" id="IPR003346">
    <property type="entry name" value="Transposase_20"/>
</dbReference>
<dbReference type="PANTHER" id="PTHR33055">
    <property type="entry name" value="TRANSPOSASE FOR INSERTION SEQUENCE ELEMENT IS1111A"/>
    <property type="match status" value="1"/>
</dbReference>
<evidence type="ECO:0000313" key="3">
    <source>
        <dbReference type="EMBL" id="SEB69267.1"/>
    </source>
</evidence>
<gene>
    <name evidence="3" type="ORF">SAMN04490239_1251</name>
</gene>
<evidence type="ECO:0000259" key="1">
    <source>
        <dbReference type="Pfam" id="PF01548"/>
    </source>
</evidence>
<dbReference type="Pfam" id="PF02371">
    <property type="entry name" value="Transposase_20"/>
    <property type="match status" value="1"/>
</dbReference>
<dbReference type="InterPro" id="IPR047650">
    <property type="entry name" value="Transpos_IS110"/>
</dbReference>
<organism evidence="3 4">
    <name type="scientific">Rhodococcus koreensis</name>
    <dbReference type="NCBI Taxonomy" id="99653"/>
    <lineage>
        <taxon>Bacteria</taxon>
        <taxon>Bacillati</taxon>
        <taxon>Actinomycetota</taxon>
        <taxon>Actinomycetes</taxon>
        <taxon>Mycobacteriales</taxon>
        <taxon>Nocardiaceae</taxon>
        <taxon>Rhodococcus</taxon>
    </lineage>
</organism>
<dbReference type="PANTHER" id="PTHR33055:SF3">
    <property type="entry name" value="PUTATIVE TRANSPOSASE FOR IS117-RELATED"/>
    <property type="match status" value="1"/>
</dbReference>
<dbReference type="Pfam" id="PF01548">
    <property type="entry name" value="DEDD_Tnp_IS110"/>
    <property type="match status" value="1"/>
</dbReference>
<dbReference type="GO" id="GO:0004803">
    <property type="term" value="F:transposase activity"/>
    <property type="evidence" value="ECO:0007669"/>
    <property type="project" value="InterPro"/>
</dbReference>
<keyword evidence="4" id="KW-1185">Reference proteome</keyword>
<dbReference type="Proteomes" id="UP000183561">
    <property type="component" value="Unassembled WGS sequence"/>
</dbReference>
<dbReference type="NCBIfam" id="NF033542">
    <property type="entry name" value="transpos_IS110"/>
    <property type="match status" value="1"/>
</dbReference>
<dbReference type="GO" id="GO:0006313">
    <property type="term" value="P:DNA transposition"/>
    <property type="evidence" value="ECO:0007669"/>
    <property type="project" value="InterPro"/>
</dbReference>
<dbReference type="InterPro" id="IPR002525">
    <property type="entry name" value="Transp_IS110-like_N"/>
</dbReference>
<reference evidence="4" key="1">
    <citation type="submission" date="2016-10" db="EMBL/GenBank/DDBJ databases">
        <authorList>
            <person name="Varghese N."/>
            <person name="Submissions S."/>
        </authorList>
    </citation>
    <scope>NUCLEOTIDE SEQUENCE [LARGE SCALE GENOMIC DNA]</scope>
    <source>
        <strain evidence="4">DSM 44498</strain>
    </source>
</reference>
<feature type="domain" description="Transposase IS116/IS110/IS902 C-terminal" evidence="2">
    <location>
        <begin position="272"/>
        <end position="354"/>
    </location>
</feature>
<dbReference type="GO" id="GO:0003677">
    <property type="term" value="F:DNA binding"/>
    <property type="evidence" value="ECO:0007669"/>
    <property type="project" value="InterPro"/>
</dbReference>
<dbReference type="OrthoDB" id="3188901at2"/>
<dbReference type="AlphaFoldDB" id="A0A1H4LEX7"/>
<sequence>MIFVGDDWAEQHHDVHLMDDTGRRLSARRLPEGLAGIRALHELIAEHAADPGQVVVGIETDRGLWVQALTAAGYQVYPVNPLAAARYRDRHHVSGAKSDAGDAKLLADLVRTDRHNHRPIAGDSPDAEAIKVLARGHQNLIWARTRQTNMLRSALREYYPAALEVFDDLHDRDTLAVLGRAPTPAEAAHLTLPAIRSALKKAGRQRNLDTRAREIQAGLRVEQLAAPAPVVAAFAATTRAAVGLIVELNRQITELEAELATHFEAHPDADIYRSLPGLGYVLGARVLGEFGDDPDRYTTAKSRRNYAGTSPLTVASGKKRAVLARHVRNRRLYDAIDQWAFCALSSSPGAREFYDQRRDAGDLHHQALRALGNRLVGILHGCLRHRTRYDEHIGWDHRTIRAA</sequence>